<gene>
    <name evidence="6" type="ORF">KC19_5G067800</name>
</gene>
<dbReference type="InterPro" id="IPR007206">
    <property type="entry name" value="Protein_HGH1_C"/>
</dbReference>
<evidence type="ECO:0000256" key="1">
    <source>
        <dbReference type="ARBA" id="ARBA00006712"/>
    </source>
</evidence>
<dbReference type="SUPFAM" id="SSF48371">
    <property type="entry name" value="ARM repeat"/>
    <property type="match status" value="1"/>
</dbReference>
<dbReference type="Pfam" id="PF04063">
    <property type="entry name" value="DUF383"/>
    <property type="match status" value="1"/>
</dbReference>
<dbReference type="InterPro" id="IPR011989">
    <property type="entry name" value="ARM-like"/>
</dbReference>
<sequence>MAVDKDLEDLVSFLKSPSPNLKKAAVEIVQGLSGTDEGVQRLATYAKELLPPLLQLLSEPEEISKPAAEALVNLSQDVAIVDHLIQVGAVERAMELIGKPSSKINKLMVMLLVNISNIDKGATRLLQEGDEKLTGLNIAKLVRFFSRYSSSERGGEDEYEHVANILVNITRLQSGRKVVLDMSRGILRQILPQIDSRSVIRRQGVAGTVRNCCFDAETNLPSLLLASEFLWPALLLPLAGKRVYTEADTAKMPLELATPLSQDREPETDPKVRVEACEAIYLLVLQEGGRRAFWAINGPRILELSYEDEEDPQVMEAFERVGALLVGGSGTEEEEEKPQS</sequence>
<feature type="domain" description="Protein HGH1 N-terminal" evidence="4">
    <location>
        <begin position="97"/>
        <end position="273"/>
    </location>
</feature>
<dbReference type="OrthoDB" id="338814at2759"/>
<dbReference type="PANTHER" id="PTHR13387:SF9">
    <property type="entry name" value="PROTEIN HGH1 HOMOLOG"/>
    <property type="match status" value="1"/>
</dbReference>
<feature type="repeat" description="ARM" evidence="3">
    <location>
        <begin position="48"/>
        <end position="75"/>
    </location>
</feature>
<comment type="caution">
    <text evidence="6">The sequence shown here is derived from an EMBL/GenBank/DDBJ whole genome shotgun (WGS) entry which is preliminary data.</text>
</comment>
<comment type="similarity">
    <text evidence="1">Belongs to the HGH1 family.</text>
</comment>
<evidence type="ECO:0000313" key="6">
    <source>
        <dbReference type="EMBL" id="KAG0576268.1"/>
    </source>
</evidence>
<evidence type="ECO:0000259" key="5">
    <source>
        <dbReference type="Pfam" id="PF04064"/>
    </source>
</evidence>
<feature type="domain" description="Protein HGH1 C-terminal" evidence="5">
    <location>
        <begin position="279"/>
        <end position="332"/>
    </location>
</feature>
<dbReference type="InterPro" id="IPR039717">
    <property type="entry name" value="Hgh1"/>
</dbReference>
<dbReference type="Gene3D" id="1.25.10.10">
    <property type="entry name" value="Leucine-rich Repeat Variant"/>
    <property type="match status" value="1"/>
</dbReference>
<name>A0A8T0I136_CERPU</name>
<organism evidence="6 7">
    <name type="scientific">Ceratodon purpureus</name>
    <name type="common">Fire moss</name>
    <name type="synonym">Dicranum purpureum</name>
    <dbReference type="NCBI Taxonomy" id="3225"/>
    <lineage>
        <taxon>Eukaryota</taxon>
        <taxon>Viridiplantae</taxon>
        <taxon>Streptophyta</taxon>
        <taxon>Embryophyta</taxon>
        <taxon>Bryophyta</taxon>
        <taxon>Bryophytina</taxon>
        <taxon>Bryopsida</taxon>
        <taxon>Dicranidae</taxon>
        <taxon>Pseudoditrichales</taxon>
        <taxon>Ditrichaceae</taxon>
        <taxon>Ceratodon</taxon>
    </lineage>
</organism>
<dbReference type="InterPro" id="IPR007205">
    <property type="entry name" value="Protein_HGH1_N"/>
</dbReference>
<dbReference type="PROSITE" id="PS50176">
    <property type="entry name" value="ARM_REPEAT"/>
    <property type="match status" value="1"/>
</dbReference>
<evidence type="ECO:0000256" key="3">
    <source>
        <dbReference type="PROSITE-ProRule" id="PRU00259"/>
    </source>
</evidence>
<evidence type="ECO:0000313" key="7">
    <source>
        <dbReference type="Proteomes" id="UP000822688"/>
    </source>
</evidence>
<accession>A0A8T0I136</accession>
<dbReference type="PANTHER" id="PTHR13387">
    <property type="entry name" value="PROTEIN HGH1 HOMOLOG"/>
    <property type="match status" value="1"/>
</dbReference>
<evidence type="ECO:0000259" key="4">
    <source>
        <dbReference type="Pfam" id="PF04063"/>
    </source>
</evidence>
<dbReference type="InterPro" id="IPR016024">
    <property type="entry name" value="ARM-type_fold"/>
</dbReference>
<keyword evidence="7" id="KW-1185">Reference proteome</keyword>
<dbReference type="AlphaFoldDB" id="A0A8T0I136"/>
<evidence type="ECO:0000256" key="2">
    <source>
        <dbReference type="ARBA" id="ARBA00014076"/>
    </source>
</evidence>
<dbReference type="Proteomes" id="UP000822688">
    <property type="component" value="Chromosome 5"/>
</dbReference>
<dbReference type="Pfam" id="PF04064">
    <property type="entry name" value="DUF384"/>
    <property type="match status" value="1"/>
</dbReference>
<proteinExistence type="inferred from homology"/>
<reference evidence="6" key="1">
    <citation type="submission" date="2020-06" db="EMBL/GenBank/DDBJ databases">
        <title>WGS assembly of Ceratodon purpureus strain R40.</title>
        <authorList>
            <person name="Carey S.B."/>
            <person name="Jenkins J."/>
            <person name="Shu S."/>
            <person name="Lovell J.T."/>
            <person name="Sreedasyam A."/>
            <person name="Maumus F."/>
            <person name="Tiley G.P."/>
            <person name="Fernandez-Pozo N."/>
            <person name="Barry K."/>
            <person name="Chen C."/>
            <person name="Wang M."/>
            <person name="Lipzen A."/>
            <person name="Daum C."/>
            <person name="Saski C.A."/>
            <person name="Payton A.C."/>
            <person name="Mcbreen J.C."/>
            <person name="Conrad R.E."/>
            <person name="Kollar L.M."/>
            <person name="Olsson S."/>
            <person name="Huttunen S."/>
            <person name="Landis J.B."/>
            <person name="Wickett N.J."/>
            <person name="Johnson M.G."/>
            <person name="Rensing S.A."/>
            <person name="Grimwood J."/>
            <person name="Schmutz J."/>
            <person name="Mcdaniel S.F."/>
        </authorList>
    </citation>
    <scope>NUCLEOTIDE SEQUENCE</scope>
    <source>
        <strain evidence="6">R40</strain>
    </source>
</reference>
<dbReference type="InterPro" id="IPR000225">
    <property type="entry name" value="Armadillo"/>
</dbReference>
<dbReference type="EMBL" id="CM026425">
    <property type="protein sequence ID" value="KAG0576268.1"/>
    <property type="molecule type" value="Genomic_DNA"/>
</dbReference>
<protein>
    <recommendedName>
        <fullName evidence="2">Protein HGH1 homolog</fullName>
    </recommendedName>
</protein>